<keyword evidence="3" id="KW-0479">Metal-binding</keyword>
<accession>A0A7S9SVB7</accession>
<dbReference type="GO" id="GO:0004842">
    <property type="term" value="F:ubiquitin-protein transferase activity"/>
    <property type="evidence" value="ECO:0007669"/>
    <property type="project" value="TreeGrafter"/>
</dbReference>
<dbReference type="PROSITE" id="PS51873">
    <property type="entry name" value="TRIAD"/>
    <property type="match status" value="1"/>
</dbReference>
<dbReference type="GO" id="GO:0043161">
    <property type="term" value="P:proteasome-mediated ubiquitin-dependent protein catabolic process"/>
    <property type="evidence" value="ECO:0007669"/>
    <property type="project" value="TreeGrafter"/>
</dbReference>
<feature type="domain" description="RING-type" evidence="8">
    <location>
        <begin position="1"/>
        <end position="271"/>
    </location>
</feature>
<dbReference type="GO" id="GO:0043130">
    <property type="term" value="F:ubiquitin binding"/>
    <property type="evidence" value="ECO:0007669"/>
    <property type="project" value="TreeGrafter"/>
</dbReference>
<proteinExistence type="predicted"/>
<dbReference type="PANTHER" id="PTHR22770:SF13">
    <property type="entry name" value="RING-TYPE DOMAIN-CONTAINING PROTEIN"/>
    <property type="match status" value="1"/>
</dbReference>
<evidence type="ECO:0000256" key="5">
    <source>
        <dbReference type="ARBA" id="ARBA00022771"/>
    </source>
</evidence>
<dbReference type="PANTHER" id="PTHR22770">
    <property type="entry name" value="UBIQUITIN CONJUGATING ENZYME 7 INTERACTING PROTEIN-RELATED"/>
    <property type="match status" value="1"/>
</dbReference>
<keyword evidence="4" id="KW-0677">Repeat</keyword>
<dbReference type="InterPro" id="IPR051628">
    <property type="entry name" value="LUBAC_E3_Ligases"/>
</dbReference>
<evidence type="ECO:0000256" key="4">
    <source>
        <dbReference type="ARBA" id="ARBA00022737"/>
    </source>
</evidence>
<dbReference type="InterPro" id="IPR044066">
    <property type="entry name" value="TRIAD_supradom"/>
</dbReference>
<keyword evidence="7" id="KW-0862">Zinc</keyword>
<keyword evidence="2" id="KW-0808">Transferase</keyword>
<dbReference type="SUPFAM" id="SSF57850">
    <property type="entry name" value="RING/U-box"/>
    <property type="match status" value="1"/>
</dbReference>
<organism evidence="9">
    <name type="scientific">Virus NIOZ-UU159</name>
    <dbReference type="NCBI Taxonomy" id="2763270"/>
    <lineage>
        <taxon>Viruses</taxon>
    </lineage>
</organism>
<dbReference type="EMBL" id="MW030596">
    <property type="protein sequence ID" value="QPI16701.1"/>
    <property type="molecule type" value="Genomic_DNA"/>
</dbReference>
<sequence length="524" mass="61693">MVECMVCVSEVPKTHIKKCPHCEFECCTTCIKYHINSSQKTEKNCMNCKKKLPRSILVSFLGKSYIDKLYRTDIKELIFKEEMILVPRSLPEVEKRKNIRTIQEKITTLENIFQKDVHENKLVPGTLEHFEQRGLMTGRVTFYNSQIAALKGMKVQQSVIKQYKFPCENNECNGFVDANWICSICDKETCKHCHTIKEDEHECKQEDIDTVELIKKESKPCPKCNISIMKVNGCDQMWCVSCHTTFDWKTLHIKTSGILHNPEYFRYMRENGIVIPRNPNDNPCMDEYEQAYRTLTLINSNFIKEEKTDNNMKKRVEKGEDTLIKEYITNNLQTRNLKLSDELYKVAKRNADVRLKEAVEYEEKHTILKALDNNYLKSLFTFYRDINHLESIEIGHMRNNIRRAEEWNDKLRVNFLDNMVLKAKYKSALVKQHKELEFIEESMGYYATIVEVSKAYFISKINGLQQEIDAAINENNKITLDDCKQLVRFRKFIKEVSKNCDKMKLVYGYSRCDYIPRLVNPLLQ</sequence>
<protein>
    <recommendedName>
        <fullName evidence="8">RING-type domain-containing protein</fullName>
    </recommendedName>
</protein>
<name>A0A7S9SVB7_9VIRU</name>
<keyword evidence="5" id="KW-0863">Zinc-finger</keyword>
<evidence type="ECO:0000256" key="2">
    <source>
        <dbReference type="ARBA" id="ARBA00022679"/>
    </source>
</evidence>
<evidence type="ECO:0000259" key="8">
    <source>
        <dbReference type="PROSITE" id="PS51873"/>
    </source>
</evidence>
<evidence type="ECO:0000256" key="1">
    <source>
        <dbReference type="ARBA" id="ARBA00004906"/>
    </source>
</evidence>
<evidence type="ECO:0000256" key="6">
    <source>
        <dbReference type="ARBA" id="ARBA00022786"/>
    </source>
</evidence>
<reference evidence="9" key="1">
    <citation type="submission" date="2020-08" db="EMBL/GenBank/DDBJ databases">
        <title>Bridging the membrane lipid divide: bacteria of the FCB group superphylum have the potential to synthesize archaeal ether lipids.</title>
        <authorList>
            <person name="Villanueva L."/>
            <person name="von Meijenfeldt F.A.B."/>
            <person name="Westbye A.B."/>
            <person name="Yadav S."/>
            <person name="Hopmans E.C."/>
            <person name="Dutilh B.E."/>
            <person name="Sinninghe Damste J.S."/>
        </authorList>
    </citation>
    <scope>NUCLEOTIDE SEQUENCE</scope>
    <source>
        <strain evidence="9">NIOZ-UU159</strain>
    </source>
</reference>
<dbReference type="GO" id="GO:0000151">
    <property type="term" value="C:ubiquitin ligase complex"/>
    <property type="evidence" value="ECO:0007669"/>
    <property type="project" value="TreeGrafter"/>
</dbReference>
<gene>
    <name evidence="9" type="ORF">NIOZUU159_00195</name>
</gene>
<evidence type="ECO:0000256" key="7">
    <source>
        <dbReference type="ARBA" id="ARBA00022833"/>
    </source>
</evidence>
<keyword evidence="6" id="KW-0833">Ubl conjugation pathway</keyword>
<evidence type="ECO:0000256" key="3">
    <source>
        <dbReference type="ARBA" id="ARBA00022723"/>
    </source>
</evidence>
<evidence type="ECO:0000313" key="9">
    <source>
        <dbReference type="EMBL" id="QPI16701.1"/>
    </source>
</evidence>
<dbReference type="GO" id="GO:0097039">
    <property type="term" value="P:protein linear polyubiquitination"/>
    <property type="evidence" value="ECO:0007669"/>
    <property type="project" value="TreeGrafter"/>
</dbReference>
<dbReference type="GO" id="GO:0008270">
    <property type="term" value="F:zinc ion binding"/>
    <property type="evidence" value="ECO:0007669"/>
    <property type="project" value="UniProtKB-KW"/>
</dbReference>
<comment type="pathway">
    <text evidence="1">Protein modification; protein ubiquitination.</text>
</comment>
<dbReference type="Gene3D" id="1.20.120.1750">
    <property type="match status" value="1"/>
</dbReference>